<reference evidence="2 3" key="1">
    <citation type="journal article" date="2016" name="PLoS ONE">
        <title>Complete Genome Sequence and Comparative Genomics of a Novel Myxobacterium Myxococcus hansupus.</title>
        <authorList>
            <person name="Sharma G."/>
            <person name="Narwani T."/>
            <person name="Subramanian S."/>
        </authorList>
    </citation>
    <scope>NUCLEOTIDE SEQUENCE [LARGE SCALE GENOMIC DNA]</scope>
    <source>
        <strain evidence="3">mixupus</strain>
    </source>
</reference>
<dbReference type="InterPro" id="IPR036188">
    <property type="entry name" value="FAD/NAD-bd_sf"/>
</dbReference>
<keyword evidence="3" id="KW-1185">Reference proteome</keyword>
<dbReference type="PANTHER" id="PTHR43422:SF3">
    <property type="entry name" value="THIAMINE THIAZOLE SYNTHASE"/>
    <property type="match status" value="1"/>
</dbReference>
<organism evidence="2 3">
    <name type="scientific">Pseudomyxococcus hansupus</name>
    <dbReference type="NCBI Taxonomy" id="1297742"/>
    <lineage>
        <taxon>Bacteria</taxon>
        <taxon>Pseudomonadati</taxon>
        <taxon>Myxococcota</taxon>
        <taxon>Myxococcia</taxon>
        <taxon>Myxococcales</taxon>
        <taxon>Cystobacterineae</taxon>
        <taxon>Myxococcaceae</taxon>
        <taxon>Pseudomyxococcus</taxon>
    </lineage>
</organism>
<dbReference type="EMBL" id="CP012109">
    <property type="protein sequence ID" value="AKQ65675.1"/>
    <property type="molecule type" value="Genomic_DNA"/>
</dbReference>
<protein>
    <recommendedName>
        <fullName evidence="1">FAD-binding domain-containing protein</fullName>
    </recommendedName>
</protein>
<dbReference type="Pfam" id="PF01494">
    <property type="entry name" value="FAD_binding_3"/>
    <property type="match status" value="1"/>
</dbReference>
<feature type="domain" description="FAD-binding" evidence="1">
    <location>
        <begin position="8"/>
        <end position="344"/>
    </location>
</feature>
<accession>A0A0H4WWG2</accession>
<dbReference type="OrthoDB" id="9790035at2"/>
<evidence type="ECO:0000313" key="3">
    <source>
        <dbReference type="Proteomes" id="UP000009026"/>
    </source>
</evidence>
<dbReference type="AlphaFoldDB" id="A0A0H4WWG2"/>
<dbReference type="Gene3D" id="3.50.50.60">
    <property type="entry name" value="FAD/NAD(P)-binding domain"/>
    <property type="match status" value="1"/>
</dbReference>
<dbReference type="PANTHER" id="PTHR43422">
    <property type="entry name" value="THIAMINE THIAZOLE SYNTHASE"/>
    <property type="match status" value="1"/>
</dbReference>
<proteinExistence type="predicted"/>
<name>A0A0H4WWG2_9BACT</name>
<gene>
    <name evidence="2" type="ORF">A176_002587</name>
</gene>
<evidence type="ECO:0000259" key="1">
    <source>
        <dbReference type="Pfam" id="PF01494"/>
    </source>
</evidence>
<dbReference type="eggNOG" id="COG0654">
    <property type="taxonomic scope" value="Bacteria"/>
</dbReference>
<dbReference type="STRING" id="1297742.A176_002587"/>
<dbReference type="PATRIC" id="fig|1297742.4.peg.2612"/>
<sequence>MNKLPGSAIVIGASIGGLSAARVLADHFERVTVIERDVLDDGPRSGAPQANHIHVLLRRGVDLLDQYFPGLLEEMKAEGVEPFDFTRDLRWLQFGDWMPRDPSGIVLYPQTRFSLERHLRRRLRAYANVEILESTAVRALLATPDGRRILGVQTHSRQEANGAVTNRLANVVVDASGRGTQLGKWLADLGYGPLEESRLPINLCYVSRLFERPSTPRDWRGLWVTPLPPEAPRGGAMQEVEDHRWIVSLFGYEGHHPPRDESGFVEFAKSLREPDIYEAIKDARPVSDVQVYRVPDVRWRHFERLSDFPAGLLVLGDAWCYFDPVFGQGMSVAMLEANLLNESLHQLDSLDAVTQAWTATYLRTGAQWLRGLWFFVTAEAMRHPHVPGERTRLVKLAQWYVEELYALNHEHPEVYREFLKLMHVQAGPEFLLRPDIALRLAKRAWRKKQVMGFGAQALQPEGATAEPASDLPLWPASRVALGMRYVGRVLANIVAPGQVGPRDRICHFDTEMMWTPDPSLGWFVRDALRSQNLLGEAQEVRRFLEYWLPVQGLSVSKKALIEFSFNVDEPGLGFMLYSDTETVTRSFREYTRQMGLSNEGVERSVAICETFRPSDLGLVRAEFKPGSPTRYSIAASWHFDPMRGHSGFEDAMRRLPERFRAGPFAERVKSHAQALGTEYFPLFLGLSFQEDGTLESKMYLVRFDDKQPPFQPGSALWRFLEGMGVPAPELERIRQLNELLWERSADKMTQIAIEASESQPQARRVNLIYCGTQTSAVLEAIPRFGYPSSATQAVREFEQRMQTDRAKFVAVRVGPEGLSPRLKLYKHALFDFADLSVVEDGGLKPRVSQTVGDSPAAASDAPDVCLY</sequence>
<dbReference type="KEGG" id="mym:A176_002587"/>
<dbReference type="SUPFAM" id="SSF51905">
    <property type="entry name" value="FAD/NAD(P)-binding domain"/>
    <property type="match status" value="1"/>
</dbReference>
<dbReference type="InterPro" id="IPR002938">
    <property type="entry name" value="FAD-bd"/>
</dbReference>
<dbReference type="RefSeq" id="WP_002638603.1">
    <property type="nucleotide sequence ID" value="NZ_CP012109.1"/>
</dbReference>
<evidence type="ECO:0000313" key="2">
    <source>
        <dbReference type="EMBL" id="AKQ65675.1"/>
    </source>
</evidence>
<dbReference type="GO" id="GO:0071949">
    <property type="term" value="F:FAD binding"/>
    <property type="evidence" value="ECO:0007669"/>
    <property type="project" value="InterPro"/>
</dbReference>
<dbReference type="Proteomes" id="UP000009026">
    <property type="component" value="Chromosome"/>
</dbReference>